<feature type="compositionally biased region" description="Low complexity" evidence="1">
    <location>
        <begin position="124"/>
        <end position="136"/>
    </location>
</feature>
<accession>A0ABD0WNN4</accession>
<dbReference type="AlphaFoldDB" id="A0ABD0WNN4"/>
<sequence length="206" mass="23459">MTRCYPYKTTEIWITWNKKGRTIKVERTCTLLPTTITAPHLVPYPTLAILMWTPTPSTPTLPSAHSSHMPYTLTIKTPQWRWQIFPHIKTKSAPYSETALNSNNTVGLTFPNTSVLLPIRLTSSTSPPDTTSLSSSIDRYSGNTRDHPSHLCRTTRQQTFHLNPNHLQLQQLISLRQNTHNNKNPPTTQTPSIHRPPNLFPNCRSE</sequence>
<dbReference type="Proteomes" id="UP001557470">
    <property type="component" value="Unassembled WGS sequence"/>
</dbReference>
<name>A0ABD0WNN4_UMBPY</name>
<gene>
    <name evidence="2" type="ORF">UPYG_G00163450</name>
</gene>
<evidence type="ECO:0000313" key="2">
    <source>
        <dbReference type="EMBL" id="KAL0977931.1"/>
    </source>
</evidence>
<dbReference type="EMBL" id="JAGEUA010000005">
    <property type="protein sequence ID" value="KAL0977931.1"/>
    <property type="molecule type" value="Genomic_DNA"/>
</dbReference>
<feature type="compositionally biased region" description="Polar residues" evidence="1">
    <location>
        <begin position="178"/>
        <end position="192"/>
    </location>
</feature>
<organism evidence="2 3">
    <name type="scientific">Umbra pygmaea</name>
    <name type="common">Eastern mudminnow</name>
    <dbReference type="NCBI Taxonomy" id="75934"/>
    <lineage>
        <taxon>Eukaryota</taxon>
        <taxon>Metazoa</taxon>
        <taxon>Chordata</taxon>
        <taxon>Craniata</taxon>
        <taxon>Vertebrata</taxon>
        <taxon>Euteleostomi</taxon>
        <taxon>Actinopterygii</taxon>
        <taxon>Neopterygii</taxon>
        <taxon>Teleostei</taxon>
        <taxon>Protacanthopterygii</taxon>
        <taxon>Esociformes</taxon>
        <taxon>Umbridae</taxon>
        <taxon>Umbra</taxon>
    </lineage>
</organism>
<comment type="caution">
    <text evidence="2">The sequence shown here is derived from an EMBL/GenBank/DDBJ whole genome shotgun (WGS) entry which is preliminary data.</text>
</comment>
<feature type="region of interest" description="Disordered" evidence="1">
    <location>
        <begin position="178"/>
        <end position="206"/>
    </location>
</feature>
<evidence type="ECO:0000256" key="1">
    <source>
        <dbReference type="SAM" id="MobiDB-lite"/>
    </source>
</evidence>
<keyword evidence="3" id="KW-1185">Reference proteome</keyword>
<proteinExistence type="predicted"/>
<protein>
    <submittedName>
        <fullName evidence="2">Uncharacterized protein</fullName>
    </submittedName>
</protein>
<reference evidence="2 3" key="1">
    <citation type="submission" date="2024-06" db="EMBL/GenBank/DDBJ databases">
        <authorList>
            <person name="Pan Q."/>
            <person name="Wen M."/>
            <person name="Jouanno E."/>
            <person name="Zahm M."/>
            <person name="Klopp C."/>
            <person name="Cabau C."/>
            <person name="Louis A."/>
            <person name="Berthelot C."/>
            <person name="Parey E."/>
            <person name="Roest Crollius H."/>
            <person name="Montfort J."/>
            <person name="Robinson-Rechavi M."/>
            <person name="Bouchez O."/>
            <person name="Lampietro C."/>
            <person name="Lopez Roques C."/>
            <person name="Donnadieu C."/>
            <person name="Postlethwait J."/>
            <person name="Bobe J."/>
            <person name="Verreycken H."/>
            <person name="Guiguen Y."/>
        </authorList>
    </citation>
    <scope>NUCLEOTIDE SEQUENCE [LARGE SCALE GENOMIC DNA]</scope>
    <source>
        <strain evidence="2">Up_M1</strain>
        <tissue evidence="2">Testis</tissue>
    </source>
</reference>
<feature type="region of interest" description="Disordered" evidence="1">
    <location>
        <begin position="124"/>
        <end position="148"/>
    </location>
</feature>
<evidence type="ECO:0000313" key="3">
    <source>
        <dbReference type="Proteomes" id="UP001557470"/>
    </source>
</evidence>